<organism evidence="2 3">
    <name type="scientific">Sphingobacterium phlebotomi</name>
    <dbReference type="NCBI Taxonomy" id="2605433"/>
    <lineage>
        <taxon>Bacteria</taxon>
        <taxon>Pseudomonadati</taxon>
        <taxon>Bacteroidota</taxon>
        <taxon>Sphingobacteriia</taxon>
        <taxon>Sphingobacteriales</taxon>
        <taxon>Sphingobacteriaceae</taxon>
        <taxon>Sphingobacterium</taxon>
    </lineage>
</organism>
<reference evidence="2 3" key="1">
    <citation type="submission" date="2019-08" db="EMBL/GenBank/DDBJ databases">
        <title>Phlebobacter frassis gen. nov. sp. nov., a new member of family Sphingobacteriaceae isolated from sand fly rearing media.</title>
        <authorList>
            <person name="Kakumanu M.L."/>
            <person name="Marayati B.F."/>
            <person name="Wada-Katsumata A."/>
            <person name="Wasserberg G."/>
            <person name="Schal C."/>
            <person name="Apperson C.S."/>
            <person name="Ponnusamy L."/>
        </authorList>
    </citation>
    <scope>NUCLEOTIDE SEQUENCE [LARGE SCALE GENOMIC DNA]</scope>
    <source>
        <strain evidence="2 3">SSI9</strain>
    </source>
</reference>
<evidence type="ECO:0000313" key="3">
    <source>
        <dbReference type="Proteomes" id="UP000322362"/>
    </source>
</evidence>
<dbReference type="EMBL" id="VTAV01000032">
    <property type="protein sequence ID" value="TYR30808.1"/>
    <property type="molecule type" value="Genomic_DNA"/>
</dbReference>
<proteinExistence type="predicted"/>
<dbReference type="RefSeq" id="WP_148921335.1">
    <property type="nucleotide sequence ID" value="NZ_VTAV01000032.1"/>
</dbReference>
<evidence type="ECO:0000313" key="2">
    <source>
        <dbReference type="EMBL" id="TYR30808.1"/>
    </source>
</evidence>
<name>A0A5D4GR56_9SPHI</name>
<gene>
    <name evidence="2" type="ORF">FXV77_21660</name>
</gene>
<sequence>MARENWGELFAQNNPKNASSDFDNEEWTWEDNTSTINETHKIKNDIIIDFQKQGIIVERSTLTFVNGLTLNLTNDQIDSLNNQHINSYR</sequence>
<keyword evidence="3" id="KW-1185">Reference proteome</keyword>
<comment type="caution">
    <text evidence="2">The sequence shown here is derived from an EMBL/GenBank/DDBJ whole genome shotgun (WGS) entry which is preliminary data.</text>
</comment>
<protein>
    <submittedName>
        <fullName evidence="2">Uncharacterized protein</fullName>
    </submittedName>
</protein>
<evidence type="ECO:0000256" key="1">
    <source>
        <dbReference type="SAM" id="MobiDB-lite"/>
    </source>
</evidence>
<accession>A0A5D4GR56</accession>
<dbReference type="Proteomes" id="UP000322362">
    <property type="component" value="Unassembled WGS sequence"/>
</dbReference>
<feature type="region of interest" description="Disordered" evidence="1">
    <location>
        <begin position="1"/>
        <end position="23"/>
    </location>
</feature>
<dbReference type="AlphaFoldDB" id="A0A5D4GR56"/>
<feature type="compositionally biased region" description="Polar residues" evidence="1">
    <location>
        <begin position="11"/>
        <end position="21"/>
    </location>
</feature>